<dbReference type="OrthoDB" id="9151801at2"/>
<dbReference type="Proteomes" id="UP000266302">
    <property type="component" value="Unassembled WGS sequence"/>
</dbReference>
<organism evidence="5 6">
    <name type="scientific">Simplicispira hankyongi</name>
    <dbReference type="NCBI Taxonomy" id="2315688"/>
    <lineage>
        <taxon>Bacteria</taxon>
        <taxon>Pseudomonadati</taxon>
        <taxon>Pseudomonadota</taxon>
        <taxon>Betaproteobacteria</taxon>
        <taxon>Burkholderiales</taxon>
        <taxon>Comamonadaceae</taxon>
        <taxon>Simplicispira</taxon>
    </lineage>
</organism>
<dbReference type="InterPro" id="IPR036388">
    <property type="entry name" value="WH-like_DNA-bd_sf"/>
</dbReference>
<name>A0A398C557_9BURK</name>
<evidence type="ECO:0000313" key="5">
    <source>
        <dbReference type="EMBL" id="RID98149.1"/>
    </source>
</evidence>
<proteinExistence type="predicted"/>
<dbReference type="InterPro" id="IPR018490">
    <property type="entry name" value="cNMP-bd_dom_sf"/>
</dbReference>
<keyword evidence="3" id="KW-0804">Transcription</keyword>
<keyword evidence="6" id="KW-1185">Reference proteome</keyword>
<sequence>MLPNLSSPLSAAVESAVPGEVLRQRHERPQDVLHLLQGRVILCVRAGEQIRHQLGVVDGPFWLDAASAMLEQPCVVDMVAETRVQLRRQPLPQFRMAVEALPRAAQLLMHDMAMGYHQQTELAVSRLAQDAEARCAQWLLHHAQNDANGAMSVTLHQRKRLIAAQLGIAPETFSRVLRSLREHGLIHGSGNVLKLLQPRALQAVAGV</sequence>
<dbReference type="SUPFAM" id="SSF46785">
    <property type="entry name" value="Winged helix' DNA-binding domain"/>
    <property type="match status" value="1"/>
</dbReference>
<comment type="caution">
    <text evidence="5">The sequence shown here is derived from an EMBL/GenBank/DDBJ whole genome shotgun (WGS) entry which is preliminary data.</text>
</comment>
<dbReference type="Pfam" id="PF13545">
    <property type="entry name" value="HTH_Crp_2"/>
    <property type="match status" value="1"/>
</dbReference>
<keyword evidence="1" id="KW-0805">Transcription regulation</keyword>
<dbReference type="PROSITE" id="PS51063">
    <property type="entry name" value="HTH_CRP_2"/>
    <property type="match status" value="1"/>
</dbReference>
<dbReference type="SUPFAM" id="SSF51206">
    <property type="entry name" value="cAMP-binding domain-like"/>
    <property type="match status" value="1"/>
</dbReference>
<feature type="domain" description="HTH crp-type" evidence="4">
    <location>
        <begin position="129"/>
        <end position="199"/>
    </location>
</feature>
<evidence type="ECO:0000256" key="3">
    <source>
        <dbReference type="ARBA" id="ARBA00023163"/>
    </source>
</evidence>
<evidence type="ECO:0000313" key="6">
    <source>
        <dbReference type="Proteomes" id="UP000266302"/>
    </source>
</evidence>
<keyword evidence="2" id="KW-0238">DNA-binding</keyword>
<dbReference type="Gene3D" id="1.10.10.10">
    <property type="entry name" value="Winged helix-like DNA-binding domain superfamily/Winged helix DNA-binding domain"/>
    <property type="match status" value="1"/>
</dbReference>
<gene>
    <name evidence="5" type="ORF">D3F03_07705</name>
</gene>
<evidence type="ECO:0000256" key="1">
    <source>
        <dbReference type="ARBA" id="ARBA00023015"/>
    </source>
</evidence>
<evidence type="ECO:0000256" key="2">
    <source>
        <dbReference type="ARBA" id="ARBA00023125"/>
    </source>
</evidence>
<evidence type="ECO:0000259" key="4">
    <source>
        <dbReference type="PROSITE" id="PS51063"/>
    </source>
</evidence>
<reference evidence="5 6" key="1">
    <citation type="submission" date="2018-09" db="EMBL/GenBank/DDBJ databases">
        <title>Draft genome of Simplicispira sp. NY-02.</title>
        <authorList>
            <person name="Im W.T."/>
        </authorList>
    </citation>
    <scope>NUCLEOTIDE SEQUENCE [LARGE SCALE GENOMIC DNA]</scope>
    <source>
        <strain evidence="5 6">NY-02</strain>
    </source>
</reference>
<protein>
    <submittedName>
        <fullName evidence="5">Crp/Fnr family transcriptional regulator</fullName>
    </submittedName>
</protein>
<dbReference type="EMBL" id="QXJC01000003">
    <property type="protein sequence ID" value="RID98149.1"/>
    <property type="molecule type" value="Genomic_DNA"/>
</dbReference>
<dbReference type="GO" id="GO:0003677">
    <property type="term" value="F:DNA binding"/>
    <property type="evidence" value="ECO:0007669"/>
    <property type="project" value="UniProtKB-KW"/>
</dbReference>
<dbReference type="RefSeq" id="WP_119108812.1">
    <property type="nucleotide sequence ID" value="NZ_QXJC01000003.1"/>
</dbReference>
<dbReference type="InterPro" id="IPR036390">
    <property type="entry name" value="WH_DNA-bd_sf"/>
</dbReference>
<accession>A0A398C557</accession>
<dbReference type="AlphaFoldDB" id="A0A398C557"/>
<dbReference type="GO" id="GO:0006355">
    <property type="term" value="P:regulation of DNA-templated transcription"/>
    <property type="evidence" value="ECO:0007669"/>
    <property type="project" value="InterPro"/>
</dbReference>
<dbReference type="SMART" id="SM00419">
    <property type="entry name" value="HTH_CRP"/>
    <property type="match status" value="1"/>
</dbReference>
<dbReference type="InterPro" id="IPR012318">
    <property type="entry name" value="HTH_CRP"/>
</dbReference>